<keyword evidence="2" id="KW-1133">Transmembrane helix</keyword>
<reference evidence="3" key="1">
    <citation type="submission" date="2022-11" db="EMBL/GenBank/DDBJ databases">
        <title>Centuries of genome instability and evolution in soft-shell clam transmissible cancer (bioRxiv).</title>
        <authorList>
            <person name="Hart S.F.M."/>
            <person name="Yonemitsu M.A."/>
            <person name="Giersch R.M."/>
            <person name="Beal B.F."/>
            <person name="Arriagada G."/>
            <person name="Davis B.W."/>
            <person name="Ostrander E.A."/>
            <person name="Goff S.P."/>
            <person name="Metzger M.J."/>
        </authorList>
    </citation>
    <scope>NUCLEOTIDE SEQUENCE</scope>
    <source>
        <strain evidence="3">MELC-2E11</strain>
        <tissue evidence="3">Siphon/mantle</tissue>
    </source>
</reference>
<feature type="transmembrane region" description="Helical" evidence="2">
    <location>
        <begin position="6"/>
        <end position="27"/>
    </location>
</feature>
<feature type="region of interest" description="Disordered" evidence="1">
    <location>
        <begin position="76"/>
        <end position="98"/>
    </location>
</feature>
<dbReference type="Proteomes" id="UP001164746">
    <property type="component" value="Chromosome 3"/>
</dbReference>
<evidence type="ECO:0000313" key="3">
    <source>
        <dbReference type="EMBL" id="WAQ99721.1"/>
    </source>
</evidence>
<protein>
    <submittedName>
        <fullName evidence="3">Uncharacterized protein</fullName>
    </submittedName>
</protein>
<accession>A0ABY7DPT3</accession>
<evidence type="ECO:0000256" key="1">
    <source>
        <dbReference type="SAM" id="MobiDB-lite"/>
    </source>
</evidence>
<gene>
    <name evidence="3" type="ORF">MAR_024094</name>
</gene>
<sequence length="98" mass="10906">MTEALGGGLGGGVVGLIILAIIAMLWFRKRGRSNAERNNSLHDARKDYDTVDANLREVELNDLRYEALQGTDVHTMEQTTDYSNVSEHGNDNITYSHI</sequence>
<keyword evidence="4" id="KW-1185">Reference proteome</keyword>
<evidence type="ECO:0000313" key="4">
    <source>
        <dbReference type="Proteomes" id="UP001164746"/>
    </source>
</evidence>
<keyword evidence="2" id="KW-0812">Transmembrane</keyword>
<evidence type="ECO:0000256" key="2">
    <source>
        <dbReference type="SAM" id="Phobius"/>
    </source>
</evidence>
<dbReference type="EMBL" id="CP111014">
    <property type="protein sequence ID" value="WAQ99721.1"/>
    <property type="molecule type" value="Genomic_DNA"/>
</dbReference>
<keyword evidence="2" id="KW-0472">Membrane</keyword>
<proteinExistence type="predicted"/>
<organism evidence="3 4">
    <name type="scientific">Mya arenaria</name>
    <name type="common">Soft-shell clam</name>
    <dbReference type="NCBI Taxonomy" id="6604"/>
    <lineage>
        <taxon>Eukaryota</taxon>
        <taxon>Metazoa</taxon>
        <taxon>Spiralia</taxon>
        <taxon>Lophotrochozoa</taxon>
        <taxon>Mollusca</taxon>
        <taxon>Bivalvia</taxon>
        <taxon>Autobranchia</taxon>
        <taxon>Heteroconchia</taxon>
        <taxon>Euheterodonta</taxon>
        <taxon>Imparidentia</taxon>
        <taxon>Neoheterodontei</taxon>
        <taxon>Myida</taxon>
        <taxon>Myoidea</taxon>
        <taxon>Myidae</taxon>
        <taxon>Mya</taxon>
    </lineage>
</organism>
<name>A0ABY7DPT3_MYAAR</name>